<evidence type="ECO:0000256" key="1">
    <source>
        <dbReference type="ARBA" id="ARBA00022679"/>
    </source>
</evidence>
<dbReference type="GO" id="GO:0006096">
    <property type="term" value="P:glycolytic process"/>
    <property type="evidence" value="ECO:0007669"/>
    <property type="project" value="InterPro"/>
</dbReference>
<sequence length="313" mass="33144">MEESTSRMTYLVGDIGGTNTRLALADVTGVQPASVMRASNDAYESFDAVLSSYLQKTDPDSLAGVCIAIAGPVQAGKGTLTNRNWSLDVDSLRAQARAPHAELINDLSALGYALARVSTEHVFGSHQGATNGQRLVVGMGTGFNVSPTRATASGVTAMESELGHAELPYSVSQLLQDALGAAAQPFNTYEDCFSGRGLERLHDAVCGEKQDGKSIMESFAAEQPDAQRTVLLFARALGRMTQSVIHQFMPRDGIAFAGSASRGILTSKALPAFVEELTADHHGIVDAHHFPISLITEDVAALEGCLQYLSQTS</sequence>
<reference evidence="4 5" key="1">
    <citation type="submission" date="2015-09" db="EMBL/GenBank/DDBJ databases">
        <authorList>
            <consortium name="Swine Surveillance"/>
        </authorList>
    </citation>
    <scope>NUCLEOTIDE SEQUENCE [LARGE SCALE GENOMIC DNA]</scope>
    <source>
        <strain evidence="4 5">CECT 7688</strain>
    </source>
</reference>
<gene>
    <name evidence="4" type="primary">glk</name>
    <name evidence="4" type="ORF">SHM7688_01340</name>
</gene>
<dbReference type="GO" id="GO:0005524">
    <property type="term" value="F:ATP binding"/>
    <property type="evidence" value="ECO:0007669"/>
    <property type="project" value="InterPro"/>
</dbReference>
<organism evidence="4 5">
    <name type="scientific">Shimia marina</name>
    <dbReference type="NCBI Taxonomy" id="321267"/>
    <lineage>
        <taxon>Bacteria</taxon>
        <taxon>Pseudomonadati</taxon>
        <taxon>Pseudomonadota</taxon>
        <taxon>Alphaproteobacteria</taxon>
        <taxon>Rhodobacterales</taxon>
        <taxon>Roseobacteraceae</taxon>
    </lineage>
</organism>
<dbReference type="Gene3D" id="3.30.420.40">
    <property type="match status" value="1"/>
</dbReference>
<dbReference type="PANTHER" id="PTHR47690">
    <property type="entry name" value="GLUCOKINASE"/>
    <property type="match status" value="1"/>
</dbReference>
<dbReference type="GO" id="GO:0004340">
    <property type="term" value="F:glucokinase activity"/>
    <property type="evidence" value="ECO:0007669"/>
    <property type="project" value="UniProtKB-EC"/>
</dbReference>
<accession>A0A0P1ENS8</accession>
<keyword evidence="2 4" id="KW-0418">Kinase</keyword>
<dbReference type="Gene3D" id="3.40.367.20">
    <property type="match status" value="1"/>
</dbReference>
<comment type="similarity">
    <text evidence="3">Belongs to the bacterial glucokinase family.</text>
</comment>
<dbReference type="PANTHER" id="PTHR47690:SF1">
    <property type="entry name" value="GLUCOKINASE"/>
    <property type="match status" value="1"/>
</dbReference>
<proteinExistence type="inferred from homology"/>
<keyword evidence="1 4" id="KW-0808">Transferase</keyword>
<evidence type="ECO:0000313" key="4">
    <source>
        <dbReference type="EMBL" id="CUH51901.1"/>
    </source>
</evidence>
<dbReference type="CDD" id="cd24008">
    <property type="entry name" value="ASKHA_NBD_GLK"/>
    <property type="match status" value="1"/>
</dbReference>
<dbReference type="OrthoDB" id="9800595at2"/>
<dbReference type="EMBL" id="CYPW01000009">
    <property type="protein sequence ID" value="CUH51901.1"/>
    <property type="molecule type" value="Genomic_DNA"/>
</dbReference>
<protein>
    <submittedName>
        <fullName evidence="4">Glucokinase</fullName>
        <ecNumber evidence="4">2.7.1.2</ecNumber>
    </submittedName>
</protein>
<evidence type="ECO:0000256" key="2">
    <source>
        <dbReference type="ARBA" id="ARBA00022777"/>
    </source>
</evidence>
<evidence type="ECO:0000256" key="3">
    <source>
        <dbReference type="RuleBase" id="RU004046"/>
    </source>
</evidence>
<name>A0A0P1ENS8_9RHOB</name>
<dbReference type="InterPro" id="IPR050201">
    <property type="entry name" value="Bacterial_glucokinase"/>
</dbReference>
<dbReference type="SUPFAM" id="SSF53067">
    <property type="entry name" value="Actin-like ATPase domain"/>
    <property type="match status" value="1"/>
</dbReference>
<dbReference type="EC" id="2.7.1.2" evidence="4"/>
<dbReference type="GO" id="GO:0005536">
    <property type="term" value="F:D-glucose binding"/>
    <property type="evidence" value="ECO:0007669"/>
    <property type="project" value="InterPro"/>
</dbReference>
<keyword evidence="5" id="KW-1185">Reference proteome</keyword>
<dbReference type="InterPro" id="IPR003836">
    <property type="entry name" value="Glucokinase"/>
</dbReference>
<dbReference type="InterPro" id="IPR043129">
    <property type="entry name" value="ATPase_NBD"/>
</dbReference>
<dbReference type="AlphaFoldDB" id="A0A0P1ENS8"/>
<dbReference type="STRING" id="321267.SHM7688_01340"/>
<dbReference type="GO" id="GO:0005829">
    <property type="term" value="C:cytosol"/>
    <property type="evidence" value="ECO:0007669"/>
    <property type="project" value="TreeGrafter"/>
</dbReference>
<evidence type="ECO:0000313" key="5">
    <source>
        <dbReference type="Proteomes" id="UP000054823"/>
    </source>
</evidence>
<dbReference type="Proteomes" id="UP000054823">
    <property type="component" value="Unassembled WGS sequence"/>
</dbReference>
<dbReference type="Pfam" id="PF02685">
    <property type="entry name" value="Glucokinase"/>
    <property type="match status" value="1"/>
</dbReference>